<dbReference type="EMBL" id="BPWL01000004">
    <property type="protein sequence ID" value="GJJ09813.1"/>
    <property type="molecule type" value="Genomic_DNA"/>
</dbReference>
<dbReference type="Proteomes" id="UP001050691">
    <property type="component" value="Unassembled WGS sequence"/>
</dbReference>
<dbReference type="AlphaFoldDB" id="A0AAV5A8M8"/>
<dbReference type="InterPro" id="IPR000717">
    <property type="entry name" value="PCI_dom"/>
</dbReference>
<dbReference type="InterPro" id="IPR054559">
    <property type="entry name" value="PSMD12-CSN4-like_N"/>
</dbReference>
<evidence type="ECO:0000256" key="3">
    <source>
        <dbReference type="SAM" id="MobiDB-lite"/>
    </source>
</evidence>
<dbReference type="PANTHER" id="PTHR10855">
    <property type="entry name" value="26S PROTEASOME NON-ATPASE REGULATORY SUBUNIT 12/COP9 SIGNALOSOME COMPLEX SUBUNIT 4"/>
    <property type="match status" value="1"/>
</dbReference>
<name>A0AAV5A8M8_9AGAM</name>
<keyword evidence="2" id="KW-0647">Proteasome</keyword>
<dbReference type="Pfam" id="PF22241">
    <property type="entry name" value="PSMD12-CSN4_N"/>
    <property type="match status" value="1"/>
</dbReference>
<comment type="caution">
    <text evidence="5">The sequence shown here is derived from an EMBL/GenBank/DDBJ whole genome shotgun (WGS) entry which is preliminary data.</text>
</comment>
<sequence>MTVQLLATAPILNFFHSSAMESSPSFLKRQFSQKKAAVSLLIPPKMLNRSRSFSSTSRPPTPASSIPPSLPHSPTTSSQSSHSSAISQPAFHQTVPIIASYLEAPELLNLLSVSSTCRDKLAWKAFENYLRSNSWDVNALSRRAHPRKEHKSRVWLSLARSAIQKERILPLYDHLPKQTTVEVPAMDKRIKKYVEKLLRTLLDVVTEHDNRNLTKLEAVAKARDLSFIQFVARIPAYNWKLRYIKTFVVAAYVHAQTSYIKNEDDLAALAETLNFDNDGSPLLSATHANFIYIYGCFAESQPPVFPITSYDYDTPHLTIPHGHGIKMPGVRQAIERFKTARLKLQGFYRKSSGEISPMKIDIEPQGLASKHTLPFLDRTLITMNATVTDGTSTWRMEGSIDQDTGTGTLKSGVTYKLWVTPWAIIGEKTHTESSKHLVSVLKIHFTRDCDECHKTRKNASPSHSLKTKQQFIMSTEPKKQERDFTPEVDALLPVVEAAAKVALKTGNLNDAIEKILVLEKQTRNASDPKSTTRLAERLLTLTHEAKNYKLLTTNLILLSKKHGQLKAVIQAIVELSMTWLDVIQQEQGLETWLSVIHALRDVTEGKIFLETPRARVTLYLAHYHESLAASSSTPKESLQTASDLLSELQVETYSSMERREKTEFLLEQMRLLVGVAKLKDEEAEKAKKDRETNEESSSSAFVDGETEWVKVRVGGRKVNEAFLKEKENEDLKLKYCDLMIQYALHQTAYLDVAKHYYKIWETPSIKEDEANKGRQCFTTRELMRWSGIESIYGSTLRSTTVFGSGGEKRWEDFHTRVIEHNIRVIAHYYTKIQLPRLQVLLDLSPEQTEEILSRLVVSGSIWARIDRPAGIVNFEQKRSAEDVMNAWSSDMNKLLSLVEKSWMGMNAAFAAQARS</sequence>
<evidence type="ECO:0000313" key="6">
    <source>
        <dbReference type="Proteomes" id="UP001050691"/>
    </source>
</evidence>
<comment type="similarity">
    <text evidence="1">Belongs to the proteasome subunit p55 family.</text>
</comment>
<feature type="region of interest" description="Disordered" evidence="3">
    <location>
        <begin position="49"/>
        <end position="85"/>
    </location>
</feature>
<dbReference type="InterPro" id="IPR036390">
    <property type="entry name" value="WH_DNA-bd_sf"/>
</dbReference>
<feature type="domain" description="PCI" evidence="4">
    <location>
        <begin position="808"/>
        <end position="887"/>
    </location>
</feature>
<evidence type="ECO:0000313" key="5">
    <source>
        <dbReference type="EMBL" id="GJJ09813.1"/>
    </source>
</evidence>
<organism evidence="5 6">
    <name type="scientific">Clathrus columnatus</name>
    <dbReference type="NCBI Taxonomy" id="1419009"/>
    <lineage>
        <taxon>Eukaryota</taxon>
        <taxon>Fungi</taxon>
        <taxon>Dikarya</taxon>
        <taxon>Basidiomycota</taxon>
        <taxon>Agaricomycotina</taxon>
        <taxon>Agaricomycetes</taxon>
        <taxon>Phallomycetidae</taxon>
        <taxon>Phallales</taxon>
        <taxon>Clathraceae</taxon>
        <taxon>Clathrus</taxon>
    </lineage>
</organism>
<gene>
    <name evidence="5" type="ORF">Clacol_004037</name>
</gene>
<evidence type="ECO:0000256" key="1">
    <source>
        <dbReference type="ARBA" id="ARBA00006397"/>
    </source>
</evidence>
<dbReference type="Gene3D" id="1.10.10.10">
    <property type="entry name" value="Winged helix-like DNA-binding domain superfamily/Winged helix DNA-binding domain"/>
    <property type="match status" value="1"/>
</dbReference>
<dbReference type="GO" id="GO:0005737">
    <property type="term" value="C:cytoplasm"/>
    <property type="evidence" value="ECO:0007669"/>
    <property type="project" value="TreeGrafter"/>
</dbReference>
<dbReference type="InterPro" id="IPR036388">
    <property type="entry name" value="WH-like_DNA-bd_sf"/>
</dbReference>
<dbReference type="FunFam" id="1.10.10.10:FF:000070">
    <property type="entry name" value="26S proteasome non-ATPase regulatory subunit 12"/>
    <property type="match status" value="1"/>
</dbReference>
<dbReference type="GO" id="GO:0008541">
    <property type="term" value="C:proteasome regulatory particle, lid subcomplex"/>
    <property type="evidence" value="ECO:0007669"/>
    <property type="project" value="TreeGrafter"/>
</dbReference>
<protein>
    <recommendedName>
        <fullName evidence="4">PCI domain-containing protein</fullName>
    </recommendedName>
</protein>
<evidence type="ECO:0000256" key="2">
    <source>
        <dbReference type="ARBA" id="ARBA00022942"/>
    </source>
</evidence>
<keyword evidence="6" id="KW-1185">Reference proteome</keyword>
<dbReference type="SUPFAM" id="SSF46785">
    <property type="entry name" value="Winged helix' DNA-binding domain"/>
    <property type="match status" value="1"/>
</dbReference>
<dbReference type="SMART" id="SM00088">
    <property type="entry name" value="PINT"/>
    <property type="match status" value="1"/>
</dbReference>
<reference evidence="5" key="1">
    <citation type="submission" date="2021-10" db="EMBL/GenBank/DDBJ databases">
        <title>De novo Genome Assembly of Clathrus columnatus (Basidiomycota, Fungi) Using Illumina and Nanopore Sequence Data.</title>
        <authorList>
            <person name="Ogiso-Tanaka E."/>
            <person name="Itagaki H."/>
            <person name="Hosoya T."/>
            <person name="Hosaka K."/>
        </authorList>
    </citation>
    <scope>NUCLEOTIDE SEQUENCE</scope>
    <source>
        <strain evidence="5">MO-923</strain>
    </source>
</reference>
<dbReference type="InterPro" id="IPR040134">
    <property type="entry name" value="PSMD12/CSN4"/>
</dbReference>
<dbReference type="GO" id="GO:0005634">
    <property type="term" value="C:nucleus"/>
    <property type="evidence" value="ECO:0007669"/>
    <property type="project" value="UniProtKB-ARBA"/>
</dbReference>
<dbReference type="PANTHER" id="PTHR10855:SF1">
    <property type="entry name" value="26S PROTEASOME NON-ATPASE REGULATORY SUBUNIT 12"/>
    <property type="match status" value="1"/>
</dbReference>
<dbReference type="Pfam" id="PF01399">
    <property type="entry name" value="PCI"/>
    <property type="match status" value="1"/>
</dbReference>
<evidence type="ECO:0000259" key="4">
    <source>
        <dbReference type="SMART" id="SM00088"/>
    </source>
</evidence>
<proteinExistence type="inferred from homology"/>
<accession>A0AAV5A8M8</accession>